<dbReference type="AlphaFoldDB" id="A0A7H0YF73"/>
<organism evidence="1 2">
    <name type="scientific">Paenibacillus peoriae</name>
    <dbReference type="NCBI Taxonomy" id="59893"/>
    <lineage>
        <taxon>Bacteria</taxon>
        <taxon>Bacillati</taxon>
        <taxon>Bacillota</taxon>
        <taxon>Bacilli</taxon>
        <taxon>Bacillales</taxon>
        <taxon>Paenibacillaceae</taxon>
        <taxon>Paenibacillus</taxon>
    </lineage>
</organism>
<reference evidence="1 2" key="1">
    <citation type="submission" date="2020-09" db="EMBL/GenBank/DDBJ databases">
        <title>Characterization of Paenibacillus peoriae strain ZF390 with broad-spectrum antimicrobial activity as a potential biocontrol agent.</title>
        <authorList>
            <person name="Li L."/>
            <person name="Zhao Y."/>
            <person name="Li B."/>
            <person name="Xie X."/>
        </authorList>
    </citation>
    <scope>NUCLEOTIDE SEQUENCE [LARGE SCALE GENOMIC DNA]</scope>
    <source>
        <strain evidence="1 2">ZF390</strain>
    </source>
</reference>
<accession>A0A7H0YF73</accession>
<name>A0A7H0YF73_9BACL</name>
<evidence type="ECO:0000313" key="1">
    <source>
        <dbReference type="EMBL" id="QNR69731.1"/>
    </source>
</evidence>
<dbReference type="Proteomes" id="UP000516384">
    <property type="component" value="Chromosome"/>
</dbReference>
<gene>
    <name evidence="1" type="ORF">IAQ67_12400</name>
</gene>
<proteinExistence type="predicted"/>
<dbReference type="RefSeq" id="WP_190299341.1">
    <property type="nucleotide sequence ID" value="NZ_CP061172.1"/>
</dbReference>
<evidence type="ECO:0000313" key="2">
    <source>
        <dbReference type="Proteomes" id="UP000516384"/>
    </source>
</evidence>
<dbReference type="EMBL" id="CP061172">
    <property type="protein sequence ID" value="QNR69731.1"/>
    <property type="molecule type" value="Genomic_DNA"/>
</dbReference>
<protein>
    <submittedName>
        <fullName evidence="1">Uncharacterized protein</fullName>
    </submittedName>
</protein>
<sequence>MRRLGAGRHATIKAERVSCSGCEFGTTRIGGFRNPSGRSSWRGTGCDP</sequence>